<keyword evidence="3" id="KW-1185">Reference proteome</keyword>
<protein>
    <submittedName>
        <fullName evidence="2">Uncharacterized protein</fullName>
    </submittedName>
</protein>
<keyword evidence="1" id="KW-0812">Transmembrane</keyword>
<keyword evidence="1" id="KW-1133">Transmembrane helix</keyword>
<dbReference type="RefSeq" id="WP_127070701.1">
    <property type="nucleotide sequence ID" value="NZ_RZMW01000003.1"/>
</dbReference>
<evidence type="ECO:0000313" key="3">
    <source>
        <dbReference type="Proteomes" id="UP000596977"/>
    </source>
</evidence>
<dbReference type="OrthoDB" id="8453230at2"/>
<comment type="caution">
    <text evidence="2">The sequence shown here is derived from an EMBL/GenBank/DDBJ whole genome shotgun (WGS) entry which is preliminary data.</text>
</comment>
<dbReference type="Proteomes" id="UP000596977">
    <property type="component" value="Unassembled WGS sequence"/>
</dbReference>
<dbReference type="EMBL" id="BMKB01000001">
    <property type="protein sequence ID" value="GGA35890.1"/>
    <property type="molecule type" value="Genomic_DNA"/>
</dbReference>
<accession>A0A916R5S5</accession>
<organism evidence="2 3">
    <name type="scientific">Pelagibacterium lentulum</name>
    <dbReference type="NCBI Taxonomy" id="2029865"/>
    <lineage>
        <taxon>Bacteria</taxon>
        <taxon>Pseudomonadati</taxon>
        <taxon>Pseudomonadota</taxon>
        <taxon>Alphaproteobacteria</taxon>
        <taxon>Hyphomicrobiales</taxon>
        <taxon>Devosiaceae</taxon>
        <taxon>Pelagibacterium</taxon>
    </lineage>
</organism>
<feature type="transmembrane region" description="Helical" evidence="1">
    <location>
        <begin position="6"/>
        <end position="22"/>
    </location>
</feature>
<keyword evidence="1" id="KW-0472">Membrane</keyword>
<sequence>MDALIAWLPLVVIFLVFITLGSHQMRSYKQHVDQVTDINNELVAINREMISELREIKEILKDRK</sequence>
<reference evidence="2 3" key="1">
    <citation type="journal article" date="2014" name="Int. J. Syst. Evol. Microbiol.">
        <title>Complete genome sequence of Corynebacterium casei LMG S-19264T (=DSM 44701T), isolated from a smear-ripened cheese.</title>
        <authorList>
            <consortium name="US DOE Joint Genome Institute (JGI-PGF)"/>
            <person name="Walter F."/>
            <person name="Albersmeier A."/>
            <person name="Kalinowski J."/>
            <person name="Ruckert C."/>
        </authorList>
    </citation>
    <scope>NUCLEOTIDE SEQUENCE [LARGE SCALE GENOMIC DNA]</scope>
    <source>
        <strain evidence="2 3">CGMCC 1.15896</strain>
    </source>
</reference>
<proteinExistence type="predicted"/>
<evidence type="ECO:0000256" key="1">
    <source>
        <dbReference type="SAM" id="Phobius"/>
    </source>
</evidence>
<name>A0A916R5S5_9HYPH</name>
<gene>
    <name evidence="2" type="ORF">GCM10011499_01530</name>
</gene>
<evidence type="ECO:0000313" key="2">
    <source>
        <dbReference type="EMBL" id="GGA35890.1"/>
    </source>
</evidence>
<dbReference type="AlphaFoldDB" id="A0A916R5S5"/>